<evidence type="ECO:0000313" key="5">
    <source>
        <dbReference type="EMBL" id="OPC78067.1"/>
    </source>
</evidence>
<protein>
    <submittedName>
        <fullName evidence="5">NUDIX domain-containing protein</fullName>
    </submittedName>
</protein>
<evidence type="ECO:0000259" key="4">
    <source>
        <dbReference type="PROSITE" id="PS51462"/>
    </source>
</evidence>
<dbReference type="Gene3D" id="3.90.79.10">
    <property type="entry name" value="Nucleoside Triphosphate Pyrophosphohydrolase"/>
    <property type="match status" value="1"/>
</dbReference>
<comment type="caution">
    <text evidence="5">The sequence shown here is derived from an EMBL/GenBank/DDBJ whole genome shotgun (WGS) entry which is preliminary data.</text>
</comment>
<dbReference type="OrthoDB" id="3532303at2"/>
<proteinExistence type="predicted"/>
<accession>A0A1T3NMJ7</accession>
<dbReference type="PANTHER" id="PTHR43046:SF12">
    <property type="entry name" value="GDP-MANNOSE MANNOSYL HYDROLASE"/>
    <property type="match status" value="1"/>
</dbReference>
<sequence>MTHQDRTDSILDLDPNGPLIVVAAAIVRARRLMVVSKKAAPDLFYLPGGKPDPGESPIQTLRRELDEELGARLVAPRFLADFDSVAALEGVPMRLTVFTTRLDRDPVPAAELADLRWMSGRDDHLRLAPALTDHILPLLRHTGALAA</sequence>
<reference evidence="5 6" key="1">
    <citation type="submission" date="2017-03" db="EMBL/GenBank/DDBJ databases">
        <title>Draft genome sequence of Streptomyces scabrisporus NF3, endophyte isolated from Amphipterygium adstringens.</title>
        <authorList>
            <person name="Vazquez M."/>
            <person name="Ceapa C.D."/>
            <person name="Rodriguez Luna D."/>
            <person name="Sanchez Esquivel S."/>
        </authorList>
    </citation>
    <scope>NUCLEOTIDE SEQUENCE [LARGE SCALE GENOMIC DNA]</scope>
    <source>
        <strain evidence="5 6">NF3</strain>
    </source>
</reference>
<dbReference type="AlphaFoldDB" id="A0A1T3NMJ7"/>
<dbReference type="InterPro" id="IPR015797">
    <property type="entry name" value="NUDIX_hydrolase-like_dom_sf"/>
</dbReference>
<dbReference type="PROSITE" id="PS00893">
    <property type="entry name" value="NUDIX_BOX"/>
    <property type="match status" value="1"/>
</dbReference>
<evidence type="ECO:0000256" key="1">
    <source>
        <dbReference type="ARBA" id="ARBA00001946"/>
    </source>
</evidence>
<evidence type="ECO:0000256" key="3">
    <source>
        <dbReference type="ARBA" id="ARBA00022842"/>
    </source>
</evidence>
<dbReference type="RefSeq" id="WP_078981160.1">
    <property type="nucleotide sequence ID" value="NZ_MWQN01000003.1"/>
</dbReference>
<dbReference type="SUPFAM" id="SSF55811">
    <property type="entry name" value="Nudix"/>
    <property type="match status" value="1"/>
</dbReference>
<dbReference type="EMBL" id="MWQN01000003">
    <property type="protein sequence ID" value="OPC78067.1"/>
    <property type="molecule type" value="Genomic_DNA"/>
</dbReference>
<name>A0A1T3NMJ7_9ACTN</name>
<dbReference type="PROSITE" id="PS51462">
    <property type="entry name" value="NUDIX"/>
    <property type="match status" value="1"/>
</dbReference>
<dbReference type="InterPro" id="IPR020084">
    <property type="entry name" value="NUDIX_hydrolase_CS"/>
</dbReference>
<dbReference type="STRING" id="159449.B4N89_38320"/>
<keyword evidence="3" id="KW-0460">Magnesium</keyword>
<dbReference type="CDD" id="cd04690">
    <property type="entry name" value="NUDIX_Hydrolase"/>
    <property type="match status" value="1"/>
</dbReference>
<dbReference type="GO" id="GO:0016787">
    <property type="term" value="F:hydrolase activity"/>
    <property type="evidence" value="ECO:0007669"/>
    <property type="project" value="UniProtKB-KW"/>
</dbReference>
<evidence type="ECO:0000256" key="2">
    <source>
        <dbReference type="ARBA" id="ARBA00022801"/>
    </source>
</evidence>
<gene>
    <name evidence="5" type="ORF">B4N89_38320</name>
</gene>
<dbReference type="PANTHER" id="PTHR43046">
    <property type="entry name" value="GDP-MANNOSE MANNOSYL HYDROLASE"/>
    <property type="match status" value="1"/>
</dbReference>
<dbReference type="Pfam" id="PF00293">
    <property type="entry name" value="NUDIX"/>
    <property type="match status" value="1"/>
</dbReference>
<keyword evidence="6" id="KW-1185">Reference proteome</keyword>
<dbReference type="Proteomes" id="UP000190037">
    <property type="component" value="Unassembled WGS sequence"/>
</dbReference>
<comment type="cofactor">
    <cofactor evidence="1">
        <name>Mg(2+)</name>
        <dbReference type="ChEBI" id="CHEBI:18420"/>
    </cofactor>
</comment>
<dbReference type="InterPro" id="IPR000086">
    <property type="entry name" value="NUDIX_hydrolase_dom"/>
</dbReference>
<evidence type="ECO:0000313" key="6">
    <source>
        <dbReference type="Proteomes" id="UP000190037"/>
    </source>
</evidence>
<feature type="domain" description="Nudix hydrolase" evidence="4">
    <location>
        <begin position="17"/>
        <end position="141"/>
    </location>
</feature>
<keyword evidence="2" id="KW-0378">Hydrolase</keyword>
<organism evidence="5 6">
    <name type="scientific">Embleya scabrispora</name>
    <dbReference type="NCBI Taxonomy" id="159449"/>
    <lineage>
        <taxon>Bacteria</taxon>
        <taxon>Bacillati</taxon>
        <taxon>Actinomycetota</taxon>
        <taxon>Actinomycetes</taxon>
        <taxon>Kitasatosporales</taxon>
        <taxon>Streptomycetaceae</taxon>
        <taxon>Embleya</taxon>
    </lineage>
</organism>